<dbReference type="Proteomes" id="UP000051529">
    <property type="component" value="Unassembled WGS sequence"/>
</dbReference>
<reference evidence="2 3" key="1">
    <citation type="journal article" date="2015" name="Genome Announc.">
        <title>Expanding the biotechnology potential of lactobacilli through comparative genomics of 213 strains and associated genera.</title>
        <authorList>
            <person name="Sun Z."/>
            <person name="Harris H.M."/>
            <person name="McCann A."/>
            <person name="Guo C."/>
            <person name="Argimon S."/>
            <person name="Zhang W."/>
            <person name="Yang X."/>
            <person name="Jeffery I.B."/>
            <person name="Cooney J.C."/>
            <person name="Kagawa T.F."/>
            <person name="Liu W."/>
            <person name="Song Y."/>
            <person name="Salvetti E."/>
            <person name="Wrobel A."/>
            <person name="Rasinkangas P."/>
            <person name="Parkhill J."/>
            <person name="Rea M.C."/>
            <person name="O'Sullivan O."/>
            <person name="Ritari J."/>
            <person name="Douillard F.P."/>
            <person name="Paul Ross R."/>
            <person name="Yang R."/>
            <person name="Briner A.E."/>
            <person name="Felis G.E."/>
            <person name="de Vos W.M."/>
            <person name="Barrangou R."/>
            <person name="Klaenhammer T.R."/>
            <person name="Caufield P.W."/>
            <person name="Cui Y."/>
            <person name="Zhang H."/>
            <person name="O'Toole P.W."/>
        </authorList>
    </citation>
    <scope>NUCLEOTIDE SEQUENCE [LARGE SCALE GENOMIC DNA]</scope>
    <source>
        <strain evidence="2 3">DSM 16698</strain>
    </source>
</reference>
<sequence>MCKDISFIVTVYNKETKEIIRCLNSISSIKNIFYEILLIDDGSKDELSNLYKKITSHYDNVKYIRKENGGAASARNYGLSIASGKYVYFVDADDSVVATAFSKNDFQKNEELVIYDVNIKLGNGTIEKFSLEGINSGKVKAEEILTCALKNGLLNWAVGKLYLRKFLIDKGLKFDEEKISGEDIDFVIKVLFLSPIIKYKKTVSYIYFFDTSTNIHRINKNPINSLDDALSVYRLRKKIANICKIHNTSELDIDFVNSVFEIYGLSLINKKDNIDKIYENLIKLINISHVYKCNNFLANKKLNWIKNNKKRVIKTFFYIKKRYSSLKRETEYK</sequence>
<dbReference type="PANTHER" id="PTHR22916">
    <property type="entry name" value="GLYCOSYLTRANSFERASE"/>
    <property type="match status" value="1"/>
</dbReference>
<organism evidence="2 3">
    <name type="scientific">Lactobacillus amylovorus subsp. animalium DSM 16698</name>
    <dbReference type="NCBI Taxonomy" id="695563"/>
    <lineage>
        <taxon>Bacteria</taxon>
        <taxon>Bacillati</taxon>
        <taxon>Bacillota</taxon>
        <taxon>Bacilli</taxon>
        <taxon>Lactobacillales</taxon>
        <taxon>Lactobacillaceae</taxon>
        <taxon>Lactobacillus</taxon>
        <taxon>Lactobacillus amylovorus subsp. animalium</taxon>
    </lineage>
</organism>
<dbReference type="EMBL" id="JQBQ01000028">
    <property type="protein sequence ID" value="KRN89672.1"/>
    <property type="molecule type" value="Genomic_DNA"/>
</dbReference>
<feature type="domain" description="Glycosyltransferase 2-like" evidence="1">
    <location>
        <begin position="6"/>
        <end position="96"/>
    </location>
</feature>
<evidence type="ECO:0000313" key="3">
    <source>
        <dbReference type="Proteomes" id="UP000051529"/>
    </source>
</evidence>
<dbReference type="GO" id="GO:0016758">
    <property type="term" value="F:hexosyltransferase activity"/>
    <property type="evidence" value="ECO:0007669"/>
    <property type="project" value="UniProtKB-ARBA"/>
</dbReference>
<comment type="caution">
    <text evidence="2">The sequence shown here is derived from an EMBL/GenBank/DDBJ whole genome shotgun (WGS) entry which is preliminary data.</text>
</comment>
<dbReference type="Pfam" id="PF00535">
    <property type="entry name" value="Glycos_transf_2"/>
    <property type="match status" value="1"/>
</dbReference>
<dbReference type="PATRIC" id="fig|695563.3.peg.898"/>
<proteinExistence type="predicted"/>
<accession>A0A0R2KJY6</accession>
<evidence type="ECO:0000259" key="1">
    <source>
        <dbReference type="Pfam" id="PF00535"/>
    </source>
</evidence>
<dbReference type="RefSeq" id="WP_056985596.1">
    <property type="nucleotide sequence ID" value="NZ_JQBQ01000028.1"/>
</dbReference>
<dbReference type="AlphaFoldDB" id="A0A0R2KJY6"/>
<dbReference type="SUPFAM" id="SSF53448">
    <property type="entry name" value="Nucleotide-diphospho-sugar transferases"/>
    <property type="match status" value="1"/>
</dbReference>
<name>A0A0R2KJY6_LACAM</name>
<evidence type="ECO:0000313" key="2">
    <source>
        <dbReference type="EMBL" id="KRN89672.1"/>
    </source>
</evidence>
<dbReference type="InterPro" id="IPR001173">
    <property type="entry name" value="Glyco_trans_2-like"/>
</dbReference>
<dbReference type="InterPro" id="IPR029044">
    <property type="entry name" value="Nucleotide-diphossugar_trans"/>
</dbReference>
<protein>
    <recommendedName>
        <fullName evidence="1">Glycosyltransferase 2-like domain-containing protein</fullName>
    </recommendedName>
</protein>
<dbReference type="CDD" id="cd00761">
    <property type="entry name" value="Glyco_tranf_GTA_type"/>
    <property type="match status" value="1"/>
</dbReference>
<dbReference type="Gene3D" id="3.90.550.10">
    <property type="entry name" value="Spore Coat Polysaccharide Biosynthesis Protein SpsA, Chain A"/>
    <property type="match status" value="1"/>
</dbReference>
<dbReference type="PANTHER" id="PTHR22916:SF3">
    <property type="entry name" value="UDP-GLCNAC:BETAGAL BETA-1,3-N-ACETYLGLUCOSAMINYLTRANSFERASE-LIKE PROTEIN 1"/>
    <property type="match status" value="1"/>
</dbReference>
<gene>
    <name evidence="2" type="ORF">IV44_GL000847</name>
</gene>